<comment type="caution">
    <text evidence="2">The sequence shown here is derived from an EMBL/GenBank/DDBJ whole genome shotgun (WGS) entry which is preliminary data.</text>
</comment>
<dbReference type="PANTHER" id="PTHR47331:SF1">
    <property type="entry name" value="GAG-LIKE PROTEIN"/>
    <property type="match status" value="1"/>
</dbReference>
<dbReference type="InterPro" id="IPR036397">
    <property type="entry name" value="RNaseH_sf"/>
</dbReference>
<dbReference type="InterPro" id="IPR001584">
    <property type="entry name" value="Integrase_cat-core"/>
</dbReference>
<protein>
    <recommendedName>
        <fullName evidence="1">Integrase catalytic domain-containing protein</fullName>
    </recommendedName>
</protein>
<evidence type="ECO:0000313" key="2">
    <source>
        <dbReference type="EMBL" id="TWW53665.1"/>
    </source>
</evidence>
<evidence type="ECO:0000259" key="1">
    <source>
        <dbReference type="PROSITE" id="PS50994"/>
    </source>
</evidence>
<dbReference type="EMBL" id="RHFK02000592">
    <property type="protein sequence ID" value="TWW53665.1"/>
    <property type="molecule type" value="Genomic_DNA"/>
</dbReference>
<reference evidence="2 3" key="1">
    <citation type="submission" date="2019-04" db="EMBL/GenBank/DDBJ databases">
        <title>Chromosome genome assembly for Takifugu flavidus.</title>
        <authorList>
            <person name="Xiao S."/>
        </authorList>
    </citation>
    <scope>NUCLEOTIDE SEQUENCE [LARGE SCALE GENOMIC DNA]</scope>
    <source>
        <strain evidence="2">HTHZ2018</strain>
        <tissue evidence="2">Muscle</tissue>
    </source>
</reference>
<dbReference type="Pfam" id="PF18701">
    <property type="entry name" value="DUF5641"/>
    <property type="match status" value="1"/>
</dbReference>
<dbReference type="InterPro" id="IPR040676">
    <property type="entry name" value="DUF5641"/>
</dbReference>
<sequence length="268" mass="31108">MEMATSLETDSFIHALRRFSARRGQVKEMRSDNGTNFVGADRELRKAIKEWNTSQIENILLQHDIKWIFNPPSGSHHGGVWERIIRSIRKTMAATLREQSLDEEALQTFFCECEAILNSRPITMPSNDMNDLEALTPQHLLLLKTQPNLPPGLSQTGDNYARRRWRQVQYMSDLFWKRWTRDYLPLLQKRQKWNHPSRNFIPGDVVLIIDESAPRGSWLMGRIVKTTEDEHGMVRKVPVKTKTNELERPITKLCLLQGAALEVMYLVG</sequence>
<name>A0A5C6MGB5_9TELE</name>
<accession>A0A5C6MGB5</accession>
<organism evidence="2 3">
    <name type="scientific">Takifugu flavidus</name>
    <name type="common">sansaifugu</name>
    <dbReference type="NCBI Taxonomy" id="433684"/>
    <lineage>
        <taxon>Eukaryota</taxon>
        <taxon>Metazoa</taxon>
        <taxon>Chordata</taxon>
        <taxon>Craniata</taxon>
        <taxon>Vertebrata</taxon>
        <taxon>Euteleostomi</taxon>
        <taxon>Actinopterygii</taxon>
        <taxon>Neopterygii</taxon>
        <taxon>Teleostei</taxon>
        <taxon>Neoteleostei</taxon>
        <taxon>Acanthomorphata</taxon>
        <taxon>Eupercaria</taxon>
        <taxon>Tetraodontiformes</taxon>
        <taxon>Tetradontoidea</taxon>
        <taxon>Tetraodontidae</taxon>
        <taxon>Takifugu</taxon>
    </lineage>
</organism>
<gene>
    <name evidence="2" type="ORF">D4764_0186580</name>
</gene>
<dbReference type="PANTHER" id="PTHR47331">
    <property type="entry name" value="PHD-TYPE DOMAIN-CONTAINING PROTEIN"/>
    <property type="match status" value="1"/>
</dbReference>
<dbReference type="GO" id="GO:0015074">
    <property type="term" value="P:DNA integration"/>
    <property type="evidence" value="ECO:0007669"/>
    <property type="project" value="InterPro"/>
</dbReference>
<dbReference type="PROSITE" id="PS50994">
    <property type="entry name" value="INTEGRASE"/>
    <property type="match status" value="1"/>
</dbReference>
<dbReference type="InterPro" id="IPR012337">
    <property type="entry name" value="RNaseH-like_sf"/>
</dbReference>
<dbReference type="SUPFAM" id="SSF53098">
    <property type="entry name" value="Ribonuclease H-like"/>
    <property type="match status" value="1"/>
</dbReference>
<keyword evidence="3" id="KW-1185">Reference proteome</keyword>
<dbReference type="AlphaFoldDB" id="A0A5C6MGB5"/>
<evidence type="ECO:0000313" key="3">
    <source>
        <dbReference type="Proteomes" id="UP000324091"/>
    </source>
</evidence>
<dbReference type="GO" id="GO:0003676">
    <property type="term" value="F:nucleic acid binding"/>
    <property type="evidence" value="ECO:0007669"/>
    <property type="project" value="InterPro"/>
</dbReference>
<dbReference type="Proteomes" id="UP000324091">
    <property type="component" value="Unassembled WGS sequence"/>
</dbReference>
<dbReference type="Gene3D" id="3.30.420.10">
    <property type="entry name" value="Ribonuclease H-like superfamily/Ribonuclease H"/>
    <property type="match status" value="1"/>
</dbReference>
<proteinExistence type="predicted"/>
<feature type="domain" description="Integrase catalytic" evidence="1">
    <location>
        <begin position="1"/>
        <end position="145"/>
    </location>
</feature>